<feature type="region of interest" description="Disordered" evidence="1">
    <location>
        <begin position="1"/>
        <end position="41"/>
    </location>
</feature>
<name>A0A7C8MST2_9PEZI</name>
<evidence type="ECO:0000313" key="2">
    <source>
        <dbReference type="EMBL" id="KAF2967055.1"/>
    </source>
</evidence>
<organism evidence="2 3">
    <name type="scientific">Xylaria multiplex</name>
    <dbReference type="NCBI Taxonomy" id="323545"/>
    <lineage>
        <taxon>Eukaryota</taxon>
        <taxon>Fungi</taxon>
        <taxon>Dikarya</taxon>
        <taxon>Ascomycota</taxon>
        <taxon>Pezizomycotina</taxon>
        <taxon>Sordariomycetes</taxon>
        <taxon>Xylariomycetidae</taxon>
        <taxon>Xylariales</taxon>
        <taxon>Xylariaceae</taxon>
        <taxon>Xylaria</taxon>
    </lineage>
</organism>
<dbReference type="OrthoDB" id="4217619at2759"/>
<protein>
    <recommendedName>
        <fullName evidence="4">AT hook domain-containing protein family protein</fullName>
    </recommendedName>
</protein>
<reference evidence="2 3" key="1">
    <citation type="submission" date="2019-12" db="EMBL/GenBank/DDBJ databases">
        <title>Draft genome sequence of the ascomycete Xylaria multiplex DSM 110363.</title>
        <authorList>
            <person name="Buettner E."/>
            <person name="Kellner H."/>
        </authorList>
    </citation>
    <scope>NUCLEOTIDE SEQUENCE [LARGE SCALE GENOMIC DNA]</scope>
    <source>
        <strain evidence="2 3">DSM 110363</strain>
    </source>
</reference>
<gene>
    <name evidence="2" type="ORF">GQX73_g6558</name>
</gene>
<evidence type="ECO:0000256" key="1">
    <source>
        <dbReference type="SAM" id="MobiDB-lite"/>
    </source>
</evidence>
<sequence length="304" mass="33404">MSQRQTRSQTKAVDATNASLPDIKSHALSNPTLEPPIDHHGISKEPIALTRAITGLKTKDHKLLLRKQTWLQKFSLEIPPQFAKNAEALNAALVFAQEEAGTAVCIAPTGILLTCSHCIAESIDEYNKSKHSWLVFRSGVVVKVTCVVWDNRRDLALLRVVTSYREGRATGLTHFPFVTISPTAPVLNSRLVCVGHPGSEDLEASLPGVRTNYDVLHVSTGHFRGYAEGQDPQDNSEIGALMHDCWTYWGHSGAPLLDVKTGKLAGLHSSWDDETGMRRGVPLEAILEFLEQNKNHVALHNQGN</sequence>
<dbReference type="InterPro" id="IPR009003">
    <property type="entry name" value="Peptidase_S1_PA"/>
</dbReference>
<evidence type="ECO:0008006" key="4">
    <source>
        <dbReference type="Google" id="ProtNLM"/>
    </source>
</evidence>
<accession>A0A7C8MST2</accession>
<dbReference type="SUPFAM" id="SSF50494">
    <property type="entry name" value="Trypsin-like serine proteases"/>
    <property type="match status" value="1"/>
</dbReference>
<keyword evidence="3" id="KW-1185">Reference proteome</keyword>
<feature type="compositionally biased region" description="Polar residues" evidence="1">
    <location>
        <begin position="1"/>
        <end position="19"/>
    </location>
</feature>
<dbReference type="InterPro" id="IPR043504">
    <property type="entry name" value="Peptidase_S1_PA_chymotrypsin"/>
</dbReference>
<dbReference type="Proteomes" id="UP000481858">
    <property type="component" value="Unassembled WGS sequence"/>
</dbReference>
<dbReference type="Pfam" id="PF13365">
    <property type="entry name" value="Trypsin_2"/>
    <property type="match status" value="1"/>
</dbReference>
<proteinExistence type="predicted"/>
<comment type="caution">
    <text evidence="2">The sequence shown here is derived from an EMBL/GenBank/DDBJ whole genome shotgun (WGS) entry which is preliminary data.</text>
</comment>
<dbReference type="AlphaFoldDB" id="A0A7C8MST2"/>
<dbReference type="Gene3D" id="2.40.10.10">
    <property type="entry name" value="Trypsin-like serine proteases"/>
    <property type="match status" value="2"/>
</dbReference>
<evidence type="ECO:0000313" key="3">
    <source>
        <dbReference type="Proteomes" id="UP000481858"/>
    </source>
</evidence>
<dbReference type="InParanoid" id="A0A7C8MST2"/>
<dbReference type="EMBL" id="WUBL01000075">
    <property type="protein sequence ID" value="KAF2967055.1"/>
    <property type="molecule type" value="Genomic_DNA"/>
</dbReference>